<comment type="caution">
    <text evidence="2">The sequence shown here is derived from an EMBL/GenBank/DDBJ whole genome shotgun (WGS) entry which is preliminary data.</text>
</comment>
<dbReference type="InterPro" id="IPR022263">
    <property type="entry name" value="KxYKxGKxW"/>
</dbReference>
<sequence>MEESLSTNYKMYKSGKRWITASLVTGVVSMGMFAGSQITNADSVSALPENTVSASEVLASEAPVRYTTNE</sequence>
<reference evidence="2 3" key="1">
    <citation type="submission" date="2015-12" db="EMBL/GenBank/DDBJ databases">
        <authorList>
            <person name="Andreevskaya M."/>
        </authorList>
    </citation>
    <scope>NUCLEOTIDE SEQUENCE [LARGE SCALE GENOMIC DNA]</scope>
    <source>
        <strain evidence="2 3">KSL4-2</strain>
    </source>
</reference>
<proteinExistence type="predicted"/>
<protein>
    <submittedName>
        <fullName evidence="2">Uncharacterized protein</fullName>
    </submittedName>
</protein>
<evidence type="ECO:0000313" key="3">
    <source>
        <dbReference type="Proteomes" id="UP000199047"/>
    </source>
</evidence>
<keyword evidence="3" id="KW-1185">Reference proteome</keyword>
<dbReference type="EMBL" id="FBTB01000001">
    <property type="protein sequence ID" value="CUW03396.1"/>
    <property type="molecule type" value="Genomic_DNA"/>
</dbReference>
<organism evidence="2 3">
    <name type="scientific">Leuconostoc inhae</name>
    <dbReference type="NCBI Taxonomy" id="178001"/>
    <lineage>
        <taxon>Bacteria</taxon>
        <taxon>Bacillati</taxon>
        <taxon>Bacillota</taxon>
        <taxon>Bacilli</taxon>
        <taxon>Lactobacillales</taxon>
        <taxon>Lactobacillaceae</taxon>
        <taxon>Leuconostoc</taxon>
    </lineage>
</organism>
<gene>
    <name evidence="2" type="ORF">KSL4_0759</name>
</gene>
<accession>A0ABP2B1H9</accession>
<dbReference type="Proteomes" id="UP000199047">
    <property type="component" value="Unassembled WGS sequence"/>
</dbReference>
<dbReference type="Pfam" id="PF19258">
    <property type="entry name" value="KxYKxGKxW_sig"/>
    <property type="match status" value="1"/>
</dbReference>
<name>A0ABP2B1H9_9LACO</name>
<dbReference type="RefSeq" id="WP_089896048.1">
    <property type="nucleotide sequence ID" value="NZ_FBTB01000001.1"/>
</dbReference>
<evidence type="ECO:0000313" key="2">
    <source>
        <dbReference type="EMBL" id="CUW03396.1"/>
    </source>
</evidence>
<evidence type="ECO:0000256" key="1">
    <source>
        <dbReference type="ARBA" id="ARBA00022729"/>
    </source>
</evidence>
<keyword evidence="1" id="KW-0732">Signal</keyword>
<dbReference type="NCBIfam" id="TIGR03715">
    <property type="entry name" value="KxYKxGKxW"/>
    <property type="match status" value="1"/>
</dbReference>